<evidence type="ECO:0000313" key="4">
    <source>
        <dbReference type="Proteomes" id="UP000681967"/>
    </source>
</evidence>
<comment type="caution">
    <text evidence="2">The sequence shown here is derived from an EMBL/GenBank/DDBJ whole genome shotgun (WGS) entry which is preliminary data.</text>
</comment>
<accession>A0A8S3FPP3</accession>
<dbReference type="AlphaFoldDB" id="A0A8S3FPP3"/>
<dbReference type="EMBL" id="CAJOBH010248935">
    <property type="protein sequence ID" value="CAF5133374.1"/>
    <property type="molecule type" value="Genomic_DNA"/>
</dbReference>
<dbReference type="Proteomes" id="UP000681967">
    <property type="component" value="Unassembled WGS sequence"/>
</dbReference>
<evidence type="ECO:0000313" key="3">
    <source>
        <dbReference type="EMBL" id="CAF5208325.1"/>
    </source>
</evidence>
<name>A0A8S3FPP3_9BILA</name>
<gene>
    <name evidence="2" type="ORF">BYL167_LOCUS68891</name>
    <name evidence="3" type="ORF">GIL414_LOCUS78914</name>
</gene>
<evidence type="ECO:0000259" key="1">
    <source>
        <dbReference type="Pfam" id="PF18141"/>
    </source>
</evidence>
<dbReference type="CDD" id="cd21407">
    <property type="entry name" value="1B_UPF1-like"/>
    <property type="match status" value="1"/>
</dbReference>
<dbReference type="InterPro" id="IPR040812">
    <property type="entry name" value="UPF1_1B_dom"/>
</dbReference>
<dbReference type="Pfam" id="PF18141">
    <property type="entry name" value="UPF1_1B_dom"/>
    <property type="match status" value="1"/>
</dbReference>
<dbReference type="EMBL" id="CAJOBJ010351076">
    <property type="protein sequence ID" value="CAF5208325.1"/>
    <property type="molecule type" value="Genomic_DNA"/>
</dbReference>
<sequence length="70" mass="7909">MRLMAGDELRLRYVGDSSKLTWSGVGHVVKVPNNYGEEIGTELRISQGAPIEFSTNFVVEFVWKSTSFDR</sequence>
<dbReference type="Gene3D" id="2.40.30.230">
    <property type="match status" value="1"/>
</dbReference>
<protein>
    <recommendedName>
        <fullName evidence="1">UPF1 domain-containing protein</fullName>
    </recommendedName>
</protein>
<feature type="domain" description="UPF1" evidence="1">
    <location>
        <begin position="1"/>
        <end position="62"/>
    </location>
</feature>
<proteinExistence type="predicted"/>
<feature type="non-terminal residue" evidence="2">
    <location>
        <position position="1"/>
    </location>
</feature>
<organism evidence="2 4">
    <name type="scientific">Rotaria magnacalcarata</name>
    <dbReference type="NCBI Taxonomy" id="392030"/>
    <lineage>
        <taxon>Eukaryota</taxon>
        <taxon>Metazoa</taxon>
        <taxon>Spiralia</taxon>
        <taxon>Gnathifera</taxon>
        <taxon>Rotifera</taxon>
        <taxon>Eurotatoria</taxon>
        <taxon>Bdelloidea</taxon>
        <taxon>Philodinida</taxon>
        <taxon>Philodinidae</taxon>
        <taxon>Rotaria</taxon>
    </lineage>
</organism>
<reference evidence="2" key="1">
    <citation type="submission" date="2021-02" db="EMBL/GenBank/DDBJ databases">
        <authorList>
            <person name="Nowell W R."/>
        </authorList>
    </citation>
    <scope>NUCLEOTIDE SEQUENCE</scope>
</reference>
<dbReference type="Proteomes" id="UP000681720">
    <property type="component" value="Unassembled WGS sequence"/>
</dbReference>
<evidence type="ECO:0000313" key="2">
    <source>
        <dbReference type="EMBL" id="CAF5133374.1"/>
    </source>
</evidence>